<dbReference type="InterPro" id="IPR009686">
    <property type="entry name" value="Senescence/spartin_C"/>
</dbReference>
<accession>A0AAN9PXA2</accession>
<dbReference type="AlphaFoldDB" id="A0AAN9PXA2"/>
<sequence>MGCAGSKTEESLETSMHAGVAELPKPKSVRQEVLIQIPGCRVHLMDDGEAHELAQGHFMIIKIMDENVAVATIIKVGNDVRWPLTKDEPVVKVDALHYLFSLAVKDGEPLSYGVTFPQECFGSMEMLDSFLKEHSCFSGLGRSRKNDLNWEEFAPKVEDYNHFLAKAIAGGTGQIVKGIFMCTNAYTNQVQKGGETILTSAADKKNGGMVRENMNKKSAGATESGINVNLQRARKLSNMTEKLTKSLLDGVGIVSGSAMAPVLRSQPGQAFLKTLPGEVLLASLDALNKVFDAAEAAEKQTLSATSQAATKMVSNRFGEEAGEATEHVFATAGHAINTASNVYKIQKAINPASSAKGAGALRNSVKNRNVRY</sequence>
<dbReference type="GO" id="GO:0005886">
    <property type="term" value="C:plasma membrane"/>
    <property type="evidence" value="ECO:0007669"/>
    <property type="project" value="TreeGrafter"/>
</dbReference>
<protein>
    <recommendedName>
        <fullName evidence="1">Senescence domain-containing protein</fullName>
    </recommendedName>
</protein>
<dbReference type="PANTHER" id="PTHR21068:SF32">
    <property type="entry name" value="PROTEIN, PUTATIVE-RELATED"/>
    <property type="match status" value="1"/>
</dbReference>
<gene>
    <name evidence="2" type="ORF">VNO77_32928</name>
</gene>
<dbReference type="Pfam" id="PF06911">
    <property type="entry name" value="Senescence"/>
    <property type="match status" value="1"/>
</dbReference>
<dbReference type="Proteomes" id="UP001367508">
    <property type="component" value="Unassembled WGS sequence"/>
</dbReference>
<proteinExistence type="predicted"/>
<reference evidence="2 3" key="1">
    <citation type="submission" date="2024-01" db="EMBL/GenBank/DDBJ databases">
        <title>The genomes of 5 underutilized Papilionoideae crops provide insights into root nodulation and disease resistanc.</title>
        <authorList>
            <person name="Jiang F."/>
        </authorList>
    </citation>
    <scope>NUCLEOTIDE SEQUENCE [LARGE SCALE GENOMIC DNA]</scope>
    <source>
        <strain evidence="2">LVBAO_FW01</strain>
        <tissue evidence="2">Leaves</tissue>
    </source>
</reference>
<dbReference type="PANTHER" id="PTHR21068">
    <property type="entry name" value="SPARTIN"/>
    <property type="match status" value="1"/>
</dbReference>
<dbReference type="InterPro" id="IPR045036">
    <property type="entry name" value="Spartin-like"/>
</dbReference>
<evidence type="ECO:0000313" key="3">
    <source>
        <dbReference type="Proteomes" id="UP001367508"/>
    </source>
</evidence>
<evidence type="ECO:0000313" key="2">
    <source>
        <dbReference type="EMBL" id="KAK7314406.1"/>
    </source>
</evidence>
<dbReference type="EMBL" id="JAYMYQ010000008">
    <property type="protein sequence ID" value="KAK7314406.1"/>
    <property type="molecule type" value="Genomic_DNA"/>
</dbReference>
<keyword evidence="3" id="KW-1185">Reference proteome</keyword>
<evidence type="ECO:0000259" key="1">
    <source>
        <dbReference type="Pfam" id="PF06911"/>
    </source>
</evidence>
<name>A0AAN9PXA2_CANGL</name>
<feature type="domain" description="Senescence" evidence="1">
    <location>
        <begin position="166"/>
        <end position="346"/>
    </location>
</feature>
<organism evidence="2 3">
    <name type="scientific">Canavalia gladiata</name>
    <name type="common">Sword bean</name>
    <name type="synonym">Dolichos gladiatus</name>
    <dbReference type="NCBI Taxonomy" id="3824"/>
    <lineage>
        <taxon>Eukaryota</taxon>
        <taxon>Viridiplantae</taxon>
        <taxon>Streptophyta</taxon>
        <taxon>Embryophyta</taxon>
        <taxon>Tracheophyta</taxon>
        <taxon>Spermatophyta</taxon>
        <taxon>Magnoliopsida</taxon>
        <taxon>eudicotyledons</taxon>
        <taxon>Gunneridae</taxon>
        <taxon>Pentapetalae</taxon>
        <taxon>rosids</taxon>
        <taxon>fabids</taxon>
        <taxon>Fabales</taxon>
        <taxon>Fabaceae</taxon>
        <taxon>Papilionoideae</taxon>
        <taxon>50 kb inversion clade</taxon>
        <taxon>NPAAA clade</taxon>
        <taxon>indigoferoid/millettioid clade</taxon>
        <taxon>Phaseoleae</taxon>
        <taxon>Canavalia</taxon>
    </lineage>
</organism>
<comment type="caution">
    <text evidence="2">The sequence shown here is derived from an EMBL/GenBank/DDBJ whole genome shotgun (WGS) entry which is preliminary data.</text>
</comment>